<dbReference type="Proteomes" id="UP000306145">
    <property type="component" value="Unassembled WGS sequence"/>
</dbReference>
<accession>A0A5C4QX03</accession>
<organism evidence="2 3">
    <name type="scientific">Micromonospora orduensis</name>
    <dbReference type="NCBI Taxonomy" id="1420891"/>
    <lineage>
        <taxon>Bacteria</taxon>
        <taxon>Bacillati</taxon>
        <taxon>Actinomycetota</taxon>
        <taxon>Actinomycetes</taxon>
        <taxon>Micromonosporales</taxon>
        <taxon>Micromonosporaceae</taxon>
        <taxon>Micromonospora</taxon>
    </lineage>
</organism>
<dbReference type="OrthoDB" id="3544483at2"/>
<dbReference type="Gene3D" id="3.90.1150.10">
    <property type="entry name" value="Aspartate Aminotransferase, domain 1"/>
    <property type="match status" value="1"/>
</dbReference>
<sequence length="343" mass="36656">MSLLCDLTGPGHLWERPELTVWHRATVKALGQVDPSLGAPLEGDPLLRECLADLLRVRYERIVVTAGIRAAVGPLLREMDEVLVERPTFRGVLTAMRRERLRVRTDSWERMIDAGADTDGGALWFTAPCRNPDGRRVDARFVAAVGAAAEQGRRVVCNTAYRWFAPVPDLSEAVLTAGTLHKLAGRGARLGWVIAVSRDGEMLPALAASAPSLHWQRAWAHFLIDGGADLLLRRHQQLDAARAAFFAALDMPNVATGQEGPNILIPVAMPEPEAVARLAAAGVRASPGIAFNAWQPSVRVCLTQISPAVAAQAGARVAEVLAEARSADEPRPPASAGADAGPG</sequence>
<evidence type="ECO:0000256" key="1">
    <source>
        <dbReference type="SAM" id="MobiDB-lite"/>
    </source>
</evidence>
<dbReference type="RefSeq" id="WP_139583509.1">
    <property type="nucleotide sequence ID" value="NZ_VDFY01000106.1"/>
</dbReference>
<evidence type="ECO:0008006" key="4">
    <source>
        <dbReference type="Google" id="ProtNLM"/>
    </source>
</evidence>
<comment type="caution">
    <text evidence="2">The sequence shown here is derived from an EMBL/GenBank/DDBJ whole genome shotgun (WGS) entry which is preliminary data.</text>
</comment>
<name>A0A5C4QX03_9ACTN</name>
<proteinExistence type="predicted"/>
<evidence type="ECO:0000313" key="3">
    <source>
        <dbReference type="Proteomes" id="UP000306145"/>
    </source>
</evidence>
<feature type="region of interest" description="Disordered" evidence="1">
    <location>
        <begin position="323"/>
        <end position="343"/>
    </location>
</feature>
<dbReference type="PANTHER" id="PTHR46577">
    <property type="entry name" value="HTH-TYPE TRANSCRIPTIONAL REGULATORY PROTEIN GABR"/>
    <property type="match status" value="1"/>
</dbReference>
<dbReference type="SUPFAM" id="SSF53383">
    <property type="entry name" value="PLP-dependent transferases"/>
    <property type="match status" value="1"/>
</dbReference>
<dbReference type="Gene3D" id="3.40.640.10">
    <property type="entry name" value="Type I PLP-dependent aspartate aminotransferase-like (Major domain)"/>
    <property type="match status" value="1"/>
</dbReference>
<dbReference type="EMBL" id="VDFY01000106">
    <property type="protein sequence ID" value="TNH30587.1"/>
    <property type="molecule type" value="Genomic_DNA"/>
</dbReference>
<reference evidence="2 3" key="1">
    <citation type="submission" date="2019-06" db="EMBL/GenBank/DDBJ databases">
        <title>Micromonospora ordensis sp. nov., isolated from deep marine sediment.</title>
        <authorList>
            <person name="Veyisoglu A."/>
            <person name="Carro L."/>
            <person name="Klenk H.-P."/>
            <person name="Sahin N."/>
        </authorList>
    </citation>
    <scope>NUCLEOTIDE SEQUENCE [LARGE SCALE GENOMIC DNA]</scope>
    <source>
        <strain evidence="2 3">S2509</strain>
    </source>
</reference>
<evidence type="ECO:0000313" key="2">
    <source>
        <dbReference type="EMBL" id="TNH30587.1"/>
    </source>
</evidence>
<dbReference type="InterPro" id="IPR015421">
    <property type="entry name" value="PyrdxlP-dep_Trfase_major"/>
</dbReference>
<feature type="compositionally biased region" description="Low complexity" evidence="1">
    <location>
        <begin position="334"/>
        <end position="343"/>
    </location>
</feature>
<gene>
    <name evidence="2" type="ORF">FHG89_06865</name>
</gene>
<dbReference type="AlphaFoldDB" id="A0A5C4QX03"/>
<dbReference type="InterPro" id="IPR015424">
    <property type="entry name" value="PyrdxlP-dep_Trfase"/>
</dbReference>
<dbReference type="PANTHER" id="PTHR46577:SF1">
    <property type="entry name" value="HTH-TYPE TRANSCRIPTIONAL REGULATORY PROTEIN GABR"/>
    <property type="match status" value="1"/>
</dbReference>
<dbReference type="InterPro" id="IPR051446">
    <property type="entry name" value="HTH_trans_reg/aminotransferase"/>
</dbReference>
<protein>
    <recommendedName>
        <fullName evidence="4">Aminotransferase class I/II-fold pyridoxal phosphate-dependent enzyme</fullName>
    </recommendedName>
</protein>
<dbReference type="InterPro" id="IPR015422">
    <property type="entry name" value="PyrdxlP-dep_Trfase_small"/>
</dbReference>
<keyword evidence="3" id="KW-1185">Reference proteome</keyword>